<dbReference type="FunFam" id="3.20.20.150:FF:000007">
    <property type="entry name" value="Hydroxypyruvate isomerase"/>
    <property type="match status" value="1"/>
</dbReference>
<feature type="active site" description="Proton donor/acceptor" evidence="3">
    <location>
        <position position="143"/>
    </location>
</feature>
<dbReference type="InterPro" id="IPR036237">
    <property type="entry name" value="Xyl_isomerase-like_sf"/>
</dbReference>
<dbReference type="PANTHER" id="PTHR43489:SF13">
    <property type="entry name" value="HYDROXYPYRUVATE ISOMERASE"/>
    <property type="match status" value="1"/>
</dbReference>
<dbReference type="InterPro" id="IPR026040">
    <property type="entry name" value="HyI-like"/>
</dbReference>
<reference evidence="5 6" key="1">
    <citation type="submission" date="2016-06" db="EMBL/GenBank/DDBJ databases">
        <title>Genome sequence of Tepidimonas fonticaldi PL17.</title>
        <authorList>
            <person name="Pinnaka A.K."/>
        </authorList>
    </citation>
    <scope>NUCLEOTIDE SEQUENCE [LARGE SCALE GENOMIC DNA]</scope>
    <source>
        <strain evidence="5 6">PL17</strain>
    </source>
</reference>
<dbReference type="EMBL" id="LZDH01000056">
    <property type="protein sequence ID" value="OBS30767.1"/>
    <property type="molecule type" value="Genomic_DNA"/>
</dbReference>
<evidence type="ECO:0000259" key="4">
    <source>
        <dbReference type="Pfam" id="PF01261"/>
    </source>
</evidence>
<accession>A0A1A6DV18</accession>
<dbReference type="InterPro" id="IPR013022">
    <property type="entry name" value="Xyl_isomerase-like_TIM-brl"/>
</dbReference>
<evidence type="ECO:0000256" key="3">
    <source>
        <dbReference type="PIRSR" id="PIRSR006241-50"/>
    </source>
</evidence>
<feature type="active site" description="Proton donor/acceptor" evidence="3">
    <location>
        <position position="240"/>
    </location>
</feature>
<organism evidence="5 6">
    <name type="scientific">Tepidimonas fonticaldi</name>
    <dbReference type="NCBI Taxonomy" id="1101373"/>
    <lineage>
        <taxon>Bacteria</taxon>
        <taxon>Pseudomonadati</taxon>
        <taxon>Pseudomonadota</taxon>
        <taxon>Betaproteobacteria</taxon>
        <taxon>Burkholderiales</taxon>
        <taxon>Tepidimonas</taxon>
    </lineage>
</organism>
<gene>
    <name evidence="5" type="ORF">A9O67_07310</name>
</gene>
<dbReference type="GO" id="GO:0046487">
    <property type="term" value="P:glyoxylate metabolic process"/>
    <property type="evidence" value="ECO:0007669"/>
    <property type="project" value="TreeGrafter"/>
</dbReference>
<comment type="similarity">
    <text evidence="2">Belongs to the hyi family.</text>
</comment>
<dbReference type="NCBIfam" id="NF043033">
    <property type="entry name" value="OxoTetrIsom"/>
    <property type="match status" value="1"/>
</dbReference>
<proteinExistence type="inferred from homology"/>
<dbReference type="InterPro" id="IPR050417">
    <property type="entry name" value="Sugar_Epim/Isomerase"/>
</dbReference>
<keyword evidence="5" id="KW-0670">Pyruvate</keyword>
<dbReference type="STRING" id="1101373.A9O67_07310"/>
<evidence type="ECO:0000256" key="1">
    <source>
        <dbReference type="ARBA" id="ARBA00023235"/>
    </source>
</evidence>
<evidence type="ECO:0000313" key="6">
    <source>
        <dbReference type="Proteomes" id="UP000091969"/>
    </source>
</evidence>
<evidence type="ECO:0000313" key="5">
    <source>
        <dbReference type="EMBL" id="OBS30767.1"/>
    </source>
</evidence>
<comment type="caution">
    <text evidence="5">The sequence shown here is derived from an EMBL/GenBank/DDBJ whole genome shotgun (WGS) entry which is preliminary data.</text>
</comment>
<dbReference type="GO" id="GO:0008903">
    <property type="term" value="F:hydroxypyruvate isomerase activity"/>
    <property type="evidence" value="ECO:0007669"/>
    <property type="project" value="TreeGrafter"/>
</dbReference>
<keyword evidence="6" id="KW-1185">Reference proteome</keyword>
<evidence type="ECO:0000256" key="2">
    <source>
        <dbReference type="PIRNR" id="PIRNR006241"/>
    </source>
</evidence>
<keyword evidence="1 2" id="KW-0413">Isomerase</keyword>
<dbReference type="Gene3D" id="3.20.20.150">
    <property type="entry name" value="Divalent-metal-dependent TIM barrel enzymes"/>
    <property type="match status" value="1"/>
</dbReference>
<dbReference type="Proteomes" id="UP000091969">
    <property type="component" value="Unassembled WGS sequence"/>
</dbReference>
<dbReference type="RefSeq" id="WP_068609513.1">
    <property type="nucleotide sequence ID" value="NZ_LZDH01000056.1"/>
</dbReference>
<feature type="domain" description="Xylose isomerase-like TIM barrel" evidence="4">
    <location>
        <begin position="21"/>
        <end position="255"/>
    </location>
</feature>
<name>A0A1A6DV18_9BURK</name>
<protein>
    <submittedName>
        <fullName evidence="5">Hydroxypyruvate isomerase</fullName>
    </submittedName>
</protein>
<dbReference type="SUPFAM" id="SSF51658">
    <property type="entry name" value="Xylose isomerase-like"/>
    <property type="match status" value="1"/>
</dbReference>
<dbReference type="InterPro" id="IPR053398">
    <property type="entry name" value="HPT_OtnI_isomerases"/>
</dbReference>
<dbReference type="AlphaFoldDB" id="A0A1A6DV18"/>
<sequence>MPRFAANLSMMYTEHDFLDRFAAAAADGFRAVEYLFPYEYPAEEIARRLREHGLTQALFNLPPGDWAAGERGVAALPGREAEFAESVQQALRYALATGCRRLHVMAGRVPEGADRDAMRRTYVANLRHAAQQLAPHGITALIEPINTRDMPGYFLNFQQQAHEVVAEVGATNLKVQMDLYHCQIMEGDLLMRLQRHLTGVGHLQIAGVPHRHEPDTGEVNYRWLFDEIDALGYDGYIGCEYRPRGATSAGLGWFAPYKDVQS</sequence>
<dbReference type="Pfam" id="PF01261">
    <property type="entry name" value="AP_endonuc_2"/>
    <property type="match status" value="1"/>
</dbReference>
<dbReference type="OrthoDB" id="9786584at2"/>
<dbReference type="PANTHER" id="PTHR43489">
    <property type="entry name" value="ISOMERASE"/>
    <property type="match status" value="1"/>
</dbReference>
<dbReference type="PIRSF" id="PIRSF006241">
    <property type="entry name" value="HyI"/>
    <property type="match status" value="1"/>
</dbReference>